<dbReference type="InterPro" id="IPR001611">
    <property type="entry name" value="Leu-rich_rpt"/>
</dbReference>
<dbReference type="SUPFAM" id="SSF52047">
    <property type="entry name" value="RNI-like"/>
    <property type="match status" value="1"/>
</dbReference>
<gene>
    <name evidence="1" type="ORF">CK203_066173</name>
</gene>
<protein>
    <submittedName>
        <fullName evidence="1">Uncharacterized protein</fullName>
    </submittedName>
</protein>
<reference evidence="1 2" key="1">
    <citation type="journal article" date="2018" name="PLoS Genet.">
        <title>Population sequencing reveals clonal diversity and ancestral inbreeding in the grapevine cultivar Chardonnay.</title>
        <authorList>
            <person name="Roach M.J."/>
            <person name="Johnson D.L."/>
            <person name="Bohlmann J."/>
            <person name="van Vuuren H.J."/>
            <person name="Jones S.J."/>
            <person name="Pretorius I.S."/>
            <person name="Schmidt S.A."/>
            <person name="Borneman A.R."/>
        </authorList>
    </citation>
    <scope>NUCLEOTIDE SEQUENCE [LARGE SCALE GENOMIC DNA]</scope>
    <source>
        <strain evidence="2">cv. Chardonnay</strain>
        <tissue evidence="1">Leaf</tissue>
    </source>
</reference>
<sequence length="66" mass="7275">MLENLPSLLSLNLNRSMLSDDGCENFARLTNLESLNLDSCRICDEGLANLTGEFYSQISGEAVISY</sequence>
<dbReference type="AlphaFoldDB" id="A0A438G6I8"/>
<evidence type="ECO:0000313" key="1">
    <source>
        <dbReference type="EMBL" id="RVW67808.1"/>
    </source>
</evidence>
<dbReference type="Pfam" id="PF13516">
    <property type="entry name" value="LRR_6"/>
    <property type="match status" value="2"/>
</dbReference>
<dbReference type="EMBL" id="QGNW01000564">
    <property type="protein sequence ID" value="RVW67808.1"/>
    <property type="molecule type" value="Genomic_DNA"/>
</dbReference>
<organism evidence="1 2">
    <name type="scientific">Vitis vinifera</name>
    <name type="common">Grape</name>
    <dbReference type="NCBI Taxonomy" id="29760"/>
    <lineage>
        <taxon>Eukaryota</taxon>
        <taxon>Viridiplantae</taxon>
        <taxon>Streptophyta</taxon>
        <taxon>Embryophyta</taxon>
        <taxon>Tracheophyta</taxon>
        <taxon>Spermatophyta</taxon>
        <taxon>Magnoliopsida</taxon>
        <taxon>eudicotyledons</taxon>
        <taxon>Gunneridae</taxon>
        <taxon>Pentapetalae</taxon>
        <taxon>rosids</taxon>
        <taxon>Vitales</taxon>
        <taxon>Vitaceae</taxon>
        <taxon>Viteae</taxon>
        <taxon>Vitis</taxon>
    </lineage>
</organism>
<accession>A0A438G6I8</accession>
<comment type="caution">
    <text evidence="1">The sequence shown here is derived from an EMBL/GenBank/DDBJ whole genome shotgun (WGS) entry which is preliminary data.</text>
</comment>
<dbReference type="Proteomes" id="UP000288805">
    <property type="component" value="Unassembled WGS sequence"/>
</dbReference>
<name>A0A438G6I8_VITVI</name>
<evidence type="ECO:0000313" key="2">
    <source>
        <dbReference type="Proteomes" id="UP000288805"/>
    </source>
</evidence>
<dbReference type="InterPro" id="IPR032675">
    <property type="entry name" value="LRR_dom_sf"/>
</dbReference>
<dbReference type="Gene3D" id="3.80.10.10">
    <property type="entry name" value="Ribonuclease Inhibitor"/>
    <property type="match status" value="1"/>
</dbReference>
<proteinExistence type="predicted"/>